<dbReference type="AlphaFoldDB" id="A0A4R6T6Y0"/>
<evidence type="ECO:0000313" key="9">
    <source>
        <dbReference type="Proteomes" id="UP000294535"/>
    </source>
</evidence>
<evidence type="ECO:0000256" key="6">
    <source>
        <dbReference type="SAM" id="Phobius"/>
    </source>
</evidence>
<keyword evidence="3 6" id="KW-0812">Transmembrane</keyword>
<keyword evidence="4 6" id="KW-1133">Transmembrane helix</keyword>
<comment type="subcellular location">
    <subcellularLocation>
        <location evidence="1">Cell membrane</location>
        <topology evidence="1">Multi-pass membrane protein</topology>
    </subcellularLocation>
</comment>
<dbReference type="Proteomes" id="UP000294535">
    <property type="component" value="Unassembled WGS sequence"/>
</dbReference>
<proteinExistence type="predicted"/>
<keyword evidence="9" id="KW-1185">Reference proteome</keyword>
<name>A0A4R6T6Y0_9BACT</name>
<dbReference type="InterPro" id="IPR000917">
    <property type="entry name" value="Sulfatase_N"/>
</dbReference>
<gene>
    <name evidence="8" type="ORF">DFQ04_0546</name>
</gene>
<evidence type="ECO:0000256" key="3">
    <source>
        <dbReference type="ARBA" id="ARBA00022692"/>
    </source>
</evidence>
<dbReference type="InterPro" id="IPR017850">
    <property type="entry name" value="Alkaline_phosphatase_core_sf"/>
</dbReference>
<protein>
    <submittedName>
        <fullName evidence="8">Putative sulfatase</fullName>
    </submittedName>
</protein>
<dbReference type="OrthoDB" id="9777768at2"/>
<evidence type="ECO:0000259" key="7">
    <source>
        <dbReference type="Pfam" id="PF00884"/>
    </source>
</evidence>
<dbReference type="SUPFAM" id="SSF53649">
    <property type="entry name" value="Alkaline phosphatase-like"/>
    <property type="match status" value="1"/>
</dbReference>
<evidence type="ECO:0000313" key="8">
    <source>
        <dbReference type="EMBL" id="TDQ18740.1"/>
    </source>
</evidence>
<evidence type="ECO:0000256" key="4">
    <source>
        <dbReference type="ARBA" id="ARBA00022989"/>
    </source>
</evidence>
<feature type="domain" description="Sulfatase N-terminal" evidence="7">
    <location>
        <begin position="276"/>
        <end position="566"/>
    </location>
</feature>
<dbReference type="GO" id="GO:0005886">
    <property type="term" value="C:plasma membrane"/>
    <property type="evidence" value="ECO:0007669"/>
    <property type="project" value="UniProtKB-SubCell"/>
</dbReference>
<feature type="transmembrane region" description="Helical" evidence="6">
    <location>
        <begin position="144"/>
        <end position="163"/>
    </location>
</feature>
<feature type="transmembrane region" description="Helical" evidence="6">
    <location>
        <begin position="66"/>
        <end position="86"/>
    </location>
</feature>
<feature type="transmembrane region" description="Helical" evidence="6">
    <location>
        <begin position="175"/>
        <end position="196"/>
    </location>
</feature>
<dbReference type="PANTHER" id="PTHR47371">
    <property type="entry name" value="LIPOTEICHOIC ACID SYNTHASE"/>
    <property type="match status" value="1"/>
</dbReference>
<organism evidence="8 9">
    <name type="scientific">Algoriphagus boseongensis</name>
    <dbReference type="NCBI Taxonomy" id="1442587"/>
    <lineage>
        <taxon>Bacteria</taxon>
        <taxon>Pseudomonadati</taxon>
        <taxon>Bacteroidota</taxon>
        <taxon>Cytophagia</taxon>
        <taxon>Cytophagales</taxon>
        <taxon>Cyclobacteriaceae</taxon>
        <taxon>Algoriphagus</taxon>
    </lineage>
</organism>
<keyword evidence="5 6" id="KW-0472">Membrane</keyword>
<keyword evidence="2" id="KW-1003">Cell membrane</keyword>
<feature type="transmembrane region" description="Helical" evidence="6">
    <location>
        <begin position="93"/>
        <end position="114"/>
    </location>
</feature>
<evidence type="ECO:0000256" key="1">
    <source>
        <dbReference type="ARBA" id="ARBA00004651"/>
    </source>
</evidence>
<evidence type="ECO:0000256" key="5">
    <source>
        <dbReference type="ARBA" id="ARBA00023136"/>
    </source>
</evidence>
<sequence length="671" mass="77345">MAQKAEIRSTFTDRVKNIFADFWGMSLIFVLLMLILRAVEIVMVFQNHILTISPNEIIPASYYQDLGWTLYFLGLLFIIHLFLSFISPKFSRILMQVILTLALVIQMALIFYFVKTLLPLGKDLFAYNFNDLYLTVSASGQLNMLNVILGILAIILLGGLLYLGIKIFKFGLKTYLTFTGVFLILLLSISIFPSPLPEGANETKRNLELNKSRFLAEQTFDYLVYGGEYYFDFYLRSNDLNFFVKKEYTNSEYPFMHKADYPDVLGPFFDSLDQAPDIVFILAESFGKAYSGTGSYLGSFTPFLDSLEQHSLVWTHAISSTGRTFGILPGIMAGLPYGEKGFLELYDEYPYHNSFLSILKNNGYQTRFFIGSDRKFDHEGDFLEYQGIDQLEDESTFLPQFSRTPSRNGFSWGYADKELFQNGLLKLPKEKQGPEVRIFQTQTSHDPYIVPEREKYLVKFNDHLRNYLNLSSSQIQEYSAYQEIYMTILYADDAIKMFFEEYSKRPEFENTIFIITGDHRLPEIPMASRLDRFHVPLIIYSPKLKEGKIFKGMSSHFEVTPTLLAFLEKNAGIQVPEEVIWQGQVLDTASNFQAKIAMPLMRNKNQLLDYLNGEFFLSDGQLFLITEGLNIDPVQDNDVTTRLIGEFEEFKNKNSYTVETRKLLSRPTSQN</sequence>
<dbReference type="EMBL" id="SNYF01000005">
    <property type="protein sequence ID" value="TDQ18740.1"/>
    <property type="molecule type" value="Genomic_DNA"/>
</dbReference>
<dbReference type="Gene3D" id="3.40.720.10">
    <property type="entry name" value="Alkaline Phosphatase, subunit A"/>
    <property type="match status" value="1"/>
</dbReference>
<comment type="caution">
    <text evidence="8">The sequence shown here is derived from an EMBL/GenBank/DDBJ whole genome shotgun (WGS) entry which is preliminary data.</text>
</comment>
<dbReference type="Pfam" id="PF00884">
    <property type="entry name" value="Sulfatase"/>
    <property type="match status" value="1"/>
</dbReference>
<dbReference type="RefSeq" id="WP_133552417.1">
    <property type="nucleotide sequence ID" value="NZ_SNYF01000005.1"/>
</dbReference>
<reference evidence="8 9" key="1">
    <citation type="submission" date="2019-03" db="EMBL/GenBank/DDBJ databases">
        <title>Genomic Encyclopedia of Type Strains, Phase III (KMG-III): the genomes of soil and plant-associated and newly described type strains.</title>
        <authorList>
            <person name="Whitman W."/>
        </authorList>
    </citation>
    <scope>NUCLEOTIDE SEQUENCE [LARGE SCALE GENOMIC DNA]</scope>
    <source>
        <strain evidence="8 9">CECT 8446</strain>
    </source>
</reference>
<dbReference type="InterPro" id="IPR050448">
    <property type="entry name" value="OpgB/LTA_synthase_biosynth"/>
</dbReference>
<accession>A0A4R6T6Y0</accession>
<dbReference type="PANTHER" id="PTHR47371:SF3">
    <property type="entry name" value="PHOSPHOGLYCEROL TRANSFERASE I"/>
    <property type="match status" value="1"/>
</dbReference>
<evidence type="ECO:0000256" key="2">
    <source>
        <dbReference type="ARBA" id="ARBA00022475"/>
    </source>
</evidence>
<dbReference type="CDD" id="cd16015">
    <property type="entry name" value="LTA_synthase"/>
    <property type="match status" value="1"/>
</dbReference>
<feature type="transmembrane region" description="Helical" evidence="6">
    <location>
        <begin position="21"/>
        <end position="46"/>
    </location>
</feature>